<feature type="compositionally biased region" description="Basic and acidic residues" evidence="1">
    <location>
        <begin position="8"/>
        <end position="21"/>
    </location>
</feature>
<accession>A0A2J6RM00</accession>
<feature type="region of interest" description="Disordered" evidence="1">
    <location>
        <begin position="1"/>
        <end position="21"/>
    </location>
</feature>
<protein>
    <recommendedName>
        <fullName evidence="4">DUF862-domain-containing protein</fullName>
    </recommendedName>
</protein>
<organism evidence="2 3">
    <name type="scientific">Hyaloscypha variabilis (strain UAMH 11265 / GT02V1 / F)</name>
    <name type="common">Meliniomyces variabilis</name>
    <dbReference type="NCBI Taxonomy" id="1149755"/>
    <lineage>
        <taxon>Eukaryota</taxon>
        <taxon>Fungi</taxon>
        <taxon>Dikarya</taxon>
        <taxon>Ascomycota</taxon>
        <taxon>Pezizomycotina</taxon>
        <taxon>Leotiomycetes</taxon>
        <taxon>Helotiales</taxon>
        <taxon>Hyaloscyphaceae</taxon>
        <taxon>Hyaloscypha</taxon>
        <taxon>Hyaloscypha variabilis</taxon>
    </lineage>
</organism>
<evidence type="ECO:0000313" key="2">
    <source>
        <dbReference type="EMBL" id="PMD39537.1"/>
    </source>
</evidence>
<evidence type="ECO:0000256" key="1">
    <source>
        <dbReference type="SAM" id="MobiDB-lite"/>
    </source>
</evidence>
<keyword evidence="3" id="KW-1185">Reference proteome</keyword>
<dbReference type="EMBL" id="KZ613946">
    <property type="protein sequence ID" value="PMD39537.1"/>
    <property type="molecule type" value="Genomic_DNA"/>
</dbReference>
<dbReference type="STRING" id="1149755.A0A2J6RM00"/>
<proteinExistence type="predicted"/>
<sequence>MSQSPEPESEHESTRHKLGHLLHDTWDKGKEKGIEGLQIGKEKGIERLHTGKDLAIDQLLKSKLTLEHKLGLGHKPNVVPPGEARIDGELRTVEIGWHPVAGMAGNWFAEKSGLGKMITEHIGGYPDPTQHWAVLVGDYVHELWMDEDLDVIYINEVLEREEWHTFEVGKTRFTDEALRQAGEMVIFHMREKRPEYNVISNNCQNFAVAMLDAIQIGAHVEFATSFAVYQAATGKGSIKELFTDKHPEEQKVDPDMPGLHRTDTVQNAQQVMDEHTTKIDNHKRLFG</sequence>
<name>A0A2J6RM00_HYAVF</name>
<reference evidence="2 3" key="1">
    <citation type="submission" date="2016-04" db="EMBL/GenBank/DDBJ databases">
        <title>A degradative enzymes factory behind the ericoid mycorrhizal symbiosis.</title>
        <authorList>
            <consortium name="DOE Joint Genome Institute"/>
            <person name="Martino E."/>
            <person name="Morin E."/>
            <person name="Grelet G."/>
            <person name="Kuo A."/>
            <person name="Kohler A."/>
            <person name="Daghino S."/>
            <person name="Barry K."/>
            <person name="Choi C."/>
            <person name="Cichocki N."/>
            <person name="Clum A."/>
            <person name="Copeland A."/>
            <person name="Hainaut M."/>
            <person name="Haridas S."/>
            <person name="Labutti K."/>
            <person name="Lindquist E."/>
            <person name="Lipzen A."/>
            <person name="Khouja H.-R."/>
            <person name="Murat C."/>
            <person name="Ohm R."/>
            <person name="Olson A."/>
            <person name="Spatafora J."/>
            <person name="Veneault-Fourrey C."/>
            <person name="Henrissat B."/>
            <person name="Grigoriev I."/>
            <person name="Martin F."/>
            <person name="Perotto S."/>
        </authorList>
    </citation>
    <scope>NUCLEOTIDE SEQUENCE [LARGE SCALE GENOMIC DNA]</scope>
    <source>
        <strain evidence="2 3">F</strain>
    </source>
</reference>
<dbReference type="Proteomes" id="UP000235786">
    <property type="component" value="Unassembled WGS sequence"/>
</dbReference>
<evidence type="ECO:0000313" key="3">
    <source>
        <dbReference type="Proteomes" id="UP000235786"/>
    </source>
</evidence>
<dbReference type="AlphaFoldDB" id="A0A2J6RM00"/>
<gene>
    <name evidence="2" type="ORF">L207DRAFT_583407</name>
</gene>
<evidence type="ECO:0008006" key="4">
    <source>
        <dbReference type="Google" id="ProtNLM"/>
    </source>
</evidence>
<dbReference type="OrthoDB" id="3431913at2759"/>